<dbReference type="EMBL" id="LAZR01055615">
    <property type="protein sequence ID" value="KKK75983.1"/>
    <property type="molecule type" value="Genomic_DNA"/>
</dbReference>
<evidence type="ECO:0000313" key="1">
    <source>
        <dbReference type="EMBL" id="KKK75983.1"/>
    </source>
</evidence>
<accession>A0A0F8Y3X7</accession>
<protein>
    <submittedName>
        <fullName evidence="1">Uncharacterized protein</fullName>
    </submittedName>
</protein>
<reference evidence="1" key="1">
    <citation type="journal article" date="2015" name="Nature">
        <title>Complex archaea that bridge the gap between prokaryotes and eukaryotes.</title>
        <authorList>
            <person name="Spang A."/>
            <person name="Saw J.H."/>
            <person name="Jorgensen S.L."/>
            <person name="Zaremba-Niedzwiedzka K."/>
            <person name="Martijn J."/>
            <person name="Lind A.E."/>
            <person name="van Eijk R."/>
            <person name="Schleper C."/>
            <person name="Guy L."/>
            <person name="Ettema T.J."/>
        </authorList>
    </citation>
    <scope>NUCLEOTIDE SEQUENCE</scope>
</reference>
<organism evidence="1">
    <name type="scientific">marine sediment metagenome</name>
    <dbReference type="NCBI Taxonomy" id="412755"/>
    <lineage>
        <taxon>unclassified sequences</taxon>
        <taxon>metagenomes</taxon>
        <taxon>ecological metagenomes</taxon>
    </lineage>
</organism>
<gene>
    <name evidence="1" type="ORF">LCGC14_2868260</name>
</gene>
<sequence length="57" mass="6828">MEIKIYKDNEKLNEAYHILVEKLDNISKQFQLTYFEIWGIIEAIKVDLIEQNLGEKD</sequence>
<comment type="caution">
    <text evidence="1">The sequence shown here is derived from an EMBL/GenBank/DDBJ whole genome shotgun (WGS) entry which is preliminary data.</text>
</comment>
<name>A0A0F8Y3X7_9ZZZZ</name>
<proteinExistence type="predicted"/>
<dbReference type="AlphaFoldDB" id="A0A0F8Y3X7"/>